<reference evidence="14" key="1">
    <citation type="submission" date="2020-07" db="EMBL/GenBank/DDBJ databases">
        <title>Complete genome sequencing of Clostridia bacterium strain 12CBH8.</title>
        <authorList>
            <person name="Sakamoto M."/>
            <person name="Murakami T."/>
            <person name="Mori H."/>
        </authorList>
    </citation>
    <scope>NUCLEOTIDE SEQUENCE [LARGE SCALE GENOMIC DNA]</scope>
    <source>
        <strain evidence="14">12CBH8</strain>
    </source>
</reference>
<dbReference type="GO" id="GO:0016740">
    <property type="term" value="F:transferase activity"/>
    <property type="evidence" value="ECO:0007669"/>
    <property type="project" value="UniProtKB-UniRule"/>
</dbReference>
<keyword evidence="5 10" id="KW-0479">Metal-binding</keyword>
<accession>A0A7I8CYK6</accession>
<evidence type="ECO:0000256" key="1">
    <source>
        <dbReference type="ARBA" id="ARBA00011955"/>
    </source>
</evidence>
<keyword evidence="4 10" id="KW-0808">Transferase</keyword>
<comment type="cofactor">
    <cofactor evidence="11">
        <name>Mg(2+)</name>
        <dbReference type="ChEBI" id="CHEBI:18420"/>
    </cofactor>
    <cofactor evidence="11">
        <name>Mn(2+)</name>
        <dbReference type="ChEBI" id="CHEBI:29035"/>
    </cofactor>
    <text evidence="11">Magnesium. Can also use manganese.</text>
</comment>
<feature type="binding site" evidence="11">
    <location>
        <position position="167"/>
    </location>
    <ligand>
        <name>Mg(2+)</name>
        <dbReference type="ChEBI" id="CHEBI:18420"/>
    </ligand>
</feature>
<evidence type="ECO:0000313" key="14">
    <source>
        <dbReference type="Proteomes" id="UP000593890"/>
    </source>
</evidence>
<keyword evidence="6 10" id="KW-0274">FAD</keyword>
<dbReference type="InterPro" id="IPR003374">
    <property type="entry name" value="ApbE-like_sf"/>
</dbReference>
<keyword evidence="3 10" id="KW-0285">Flavoprotein</keyword>
<evidence type="ECO:0000256" key="5">
    <source>
        <dbReference type="ARBA" id="ARBA00022723"/>
    </source>
</evidence>
<gene>
    <name evidence="13" type="ORF">C12CBH8_02100</name>
</gene>
<feature type="binding site" evidence="11">
    <location>
        <position position="280"/>
    </location>
    <ligand>
        <name>Mg(2+)</name>
        <dbReference type="ChEBI" id="CHEBI:18420"/>
    </ligand>
</feature>
<dbReference type="Gene3D" id="3.10.520.10">
    <property type="entry name" value="ApbE-like domains"/>
    <property type="match status" value="1"/>
</dbReference>
<feature type="binding site" evidence="11">
    <location>
        <position position="284"/>
    </location>
    <ligand>
        <name>Mg(2+)</name>
        <dbReference type="ChEBI" id="CHEBI:18420"/>
    </ligand>
</feature>
<feature type="signal peptide" evidence="12">
    <location>
        <begin position="1"/>
        <end position="21"/>
    </location>
</feature>
<keyword evidence="14" id="KW-1185">Reference proteome</keyword>
<evidence type="ECO:0000256" key="12">
    <source>
        <dbReference type="SAM" id="SignalP"/>
    </source>
</evidence>
<dbReference type="GO" id="GO:0046872">
    <property type="term" value="F:metal ion binding"/>
    <property type="evidence" value="ECO:0007669"/>
    <property type="project" value="UniProtKB-UniRule"/>
</dbReference>
<keyword evidence="12" id="KW-0732">Signal</keyword>
<evidence type="ECO:0000256" key="10">
    <source>
        <dbReference type="PIRNR" id="PIRNR006268"/>
    </source>
</evidence>
<comment type="similarity">
    <text evidence="10">Belongs to the ApbE family.</text>
</comment>
<sequence>MKRLYCLILICLVLLCVPGCGSMNPPISRQDFLLDTIVTVTLYDTDSQDLLNGCMDICRELDALLSPTKEGSDVYRINRGGGKPVEVDPRTAQLIQKSLEVSQWTDGAFDITIAPLVELWDFKAETPRVPTQSQIDEVLPLVDYRGVQVEGSTVTLANPEMSIDLGGIAKGYIADQMREYLRENGCKSAVLDLGGNIYALGRRTDGNDWTIGMRSPFDTSSQLGTLAVHDRSVVTSGPYERYFEVDGKRYHHILDPSTGYPVENGLASVTILSDDSVMGDALSTACFVLGISDGTQLIQNLDQIDALFITDEEEVVTVGQAVFHKNS</sequence>
<protein>
    <recommendedName>
        <fullName evidence="2 10">FAD:protein FMN transferase</fullName>
        <ecNumber evidence="1 10">2.7.1.180</ecNumber>
    </recommendedName>
    <alternativeName>
        <fullName evidence="8 10">Flavin transferase</fullName>
    </alternativeName>
</protein>
<dbReference type="EC" id="2.7.1.180" evidence="1 10"/>
<evidence type="ECO:0000256" key="11">
    <source>
        <dbReference type="PIRSR" id="PIRSR006268-2"/>
    </source>
</evidence>
<dbReference type="PANTHER" id="PTHR30040">
    <property type="entry name" value="THIAMINE BIOSYNTHESIS LIPOPROTEIN APBE"/>
    <property type="match status" value="1"/>
</dbReference>
<dbReference type="PANTHER" id="PTHR30040:SF2">
    <property type="entry name" value="FAD:PROTEIN FMN TRANSFERASE"/>
    <property type="match status" value="1"/>
</dbReference>
<dbReference type="EMBL" id="AP023321">
    <property type="protein sequence ID" value="BCI59571.1"/>
    <property type="molecule type" value="Genomic_DNA"/>
</dbReference>
<dbReference type="AlphaFoldDB" id="A0A7I8CYK6"/>
<dbReference type="RefSeq" id="WP_246441625.1">
    <property type="nucleotide sequence ID" value="NZ_AP023321.1"/>
</dbReference>
<dbReference type="PIRSF" id="PIRSF006268">
    <property type="entry name" value="ApbE"/>
    <property type="match status" value="1"/>
</dbReference>
<evidence type="ECO:0000256" key="3">
    <source>
        <dbReference type="ARBA" id="ARBA00022630"/>
    </source>
</evidence>
<evidence type="ECO:0000256" key="8">
    <source>
        <dbReference type="ARBA" id="ARBA00031306"/>
    </source>
</evidence>
<dbReference type="KEGG" id="sman:C12CBH8_02100"/>
<evidence type="ECO:0000313" key="13">
    <source>
        <dbReference type="EMBL" id="BCI59571.1"/>
    </source>
</evidence>
<comment type="catalytic activity">
    <reaction evidence="9 10">
        <text>L-threonyl-[protein] + FAD = FMN-L-threonyl-[protein] + AMP + H(+)</text>
        <dbReference type="Rhea" id="RHEA:36847"/>
        <dbReference type="Rhea" id="RHEA-COMP:11060"/>
        <dbReference type="Rhea" id="RHEA-COMP:11061"/>
        <dbReference type="ChEBI" id="CHEBI:15378"/>
        <dbReference type="ChEBI" id="CHEBI:30013"/>
        <dbReference type="ChEBI" id="CHEBI:57692"/>
        <dbReference type="ChEBI" id="CHEBI:74257"/>
        <dbReference type="ChEBI" id="CHEBI:456215"/>
        <dbReference type="EC" id="2.7.1.180"/>
    </reaction>
</comment>
<evidence type="ECO:0000256" key="7">
    <source>
        <dbReference type="ARBA" id="ARBA00022842"/>
    </source>
</evidence>
<dbReference type="SUPFAM" id="SSF143631">
    <property type="entry name" value="ApbE-like"/>
    <property type="match status" value="1"/>
</dbReference>
<evidence type="ECO:0000256" key="6">
    <source>
        <dbReference type="ARBA" id="ARBA00022827"/>
    </source>
</evidence>
<organism evidence="13 14">
    <name type="scientific">Solibaculum mannosilyticum</name>
    <dbReference type="NCBI Taxonomy" id="2780922"/>
    <lineage>
        <taxon>Bacteria</taxon>
        <taxon>Bacillati</taxon>
        <taxon>Bacillota</taxon>
        <taxon>Clostridia</taxon>
        <taxon>Eubacteriales</taxon>
        <taxon>Oscillospiraceae</taxon>
        <taxon>Solibaculum</taxon>
    </lineage>
</organism>
<evidence type="ECO:0000256" key="2">
    <source>
        <dbReference type="ARBA" id="ARBA00016337"/>
    </source>
</evidence>
<name>A0A7I8CYK6_9FIRM</name>
<proteinExistence type="inferred from homology"/>
<dbReference type="Pfam" id="PF02424">
    <property type="entry name" value="ApbE"/>
    <property type="match status" value="1"/>
</dbReference>
<feature type="chain" id="PRO_5039946550" description="FAD:protein FMN transferase" evidence="12">
    <location>
        <begin position="22"/>
        <end position="327"/>
    </location>
</feature>
<dbReference type="Proteomes" id="UP000593890">
    <property type="component" value="Chromosome"/>
</dbReference>
<keyword evidence="7 10" id="KW-0460">Magnesium</keyword>
<evidence type="ECO:0000256" key="9">
    <source>
        <dbReference type="ARBA" id="ARBA00048540"/>
    </source>
</evidence>
<dbReference type="InterPro" id="IPR024932">
    <property type="entry name" value="ApbE"/>
</dbReference>
<evidence type="ECO:0000256" key="4">
    <source>
        <dbReference type="ARBA" id="ARBA00022679"/>
    </source>
</evidence>